<dbReference type="AlphaFoldDB" id="A0A017TIS4"/>
<dbReference type="STRING" id="1192034.CAP_2663"/>
<comment type="caution">
    <text evidence="2">The sequence shown here is derived from an EMBL/GenBank/DDBJ whole genome shotgun (WGS) entry which is preliminary data.</text>
</comment>
<dbReference type="eggNOG" id="COG2357">
    <property type="taxonomic scope" value="Bacteria"/>
</dbReference>
<dbReference type="SUPFAM" id="SSF51445">
    <property type="entry name" value="(Trans)glycosidases"/>
    <property type="match status" value="1"/>
</dbReference>
<dbReference type="Proteomes" id="UP000019678">
    <property type="component" value="Unassembled WGS sequence"/>
</dbReference>
<dbReference type="InterPro" id="IPR055151">
    <property type="entry name" value="GH113"/>
</dbReference>
<dbReference type="Pfam" id="PF22612">
    <property type="entry name" value="GH113"/>
    <property type="match status" value="1"/>
</dbReference>
<name>A0A017TIS4_9BACT</name>
<evidence type="ECO:0000256" key="1">
    <source>
        <dbReference type="SAM" id="SignalP"/>
    </source>
</evidence>
<evidence type="ECO:0000313" key="3">
    <source>
        <dbReference type="Proteomes" id="UP000019678"/>
    </source>
</evidence>
<dbReference type="Gene3D" id="3.20.20.80">
    <property type="entry name" value="Glycosidases"/>
    <property type="match status" value="1"/>
</dbReference>
<feature type="signal peptide" evidence="1">
    <location>
        <begin position="1"/>
        <end position="39"/>
    </location>
</feature>
<accession>A0A017TIS4</accession>
<sequence>MPSRRPTPLRRSLHRCAAFLGAAILLALLPAALHPSTFAAPAFAAPAFAAPAFAAPASAAPASVALGSRRVTAPPSRAAAPASPHLLPGAESWAAARLGGIRGITLGPIESLRHAGRGYGTPASARALDEATALGATWVSLTPFGRVASLKGTGIDLVFEAPFQENRRAVLAAIAQAHARGMKVLLVPHLWVEDGEWRARIDPGDDAGWARWAASYRSFLLTWARVAAEGGAEMLSVGVELRSWVTTPRAESFLAIIEEVRRVYPGLLTYSANWDDVDHTLIFDSLDLVGINAFYPLAEREGASLDDLLAGGRRVATQVENVARAWGKPVVLTEIGYTTRRDPALRPWEWPDGMKDVVIDQRAQAEAYLGIIAPFLDARSCAGFFVWRYYADPEDVSQEAEWGFSPRGKLAELVLRDAFSARWAADGAWISGDAIGHHRAWTPGVLGWELPLEGW</sequence>
<protein>
    <recommendedName>
        <fullName evidence="4">Glycoside hydrolase family 5 domain-containing protein</fullName>
    </recommendedName>
</protein>
<keyword evidence="1" id="KW-0732">Signal</keyword>
<feature type="chain" id="PRO_5001500363" description="Glycoside hydrolase family 5 domain-containing protein" evidence="1">
    <location>
        <begin position="40"/>
        <end position="455"/>
    </location>
</feature>
<reference evidence="2 3" key="1">
    <citation type="submission" date="2013-05" db="EMBL/GenBank/DDBJ databases">
        <title>Genome assembly of Chondromyces apiculatus DSM 436.</title>
        <authorList>
            <person name="Sharma G."/>
            <person name="Khatri I."/>
            <person name="Kaur C."/>
            <person name="Mayilraj S."/>
            <person name="Subramanian S."/>
        </authorList>
    </citation>
    <scope>NUCLEOTIDE SEQUENCE [LARGE SCALE GENOMIC DNA]</scope>
    <source>
        <strain evidence="2 3">DSM 436</strain>
    </source>
</reference>
<dbReference type="EMBL" id="ASRX01000002">
    <property type="protein sequence ID" value="EYF08802.1"/>
    <property type="molecule type" value="Genomic_DNA"/>
</dbReference>
<dbReference type="InterPro" id="IPR017853">
    <property type="entry name" value="GH"/>
</dbReference>
<dbReference type="CDD" id="cd19608">
    <property type="entry name" value="GH113_mannanase-like"/>
    <property type="match status" value="1"/>
</dbReference>
<evidence type="ECO:0008006" key="4">
    <source>
        <dbReference type="Google" id="ProtNLM"/>
    </source>
</evidence>
<gene>
    <name evidence="2" type="ORF">CAP_2663</name>
</gene>
<proteinExistence type="predicted"/>
<organism evidence="2 3">
    <name type="scientific">Chondromyces apiculatus DSM 436</name>
    <dbReference type="NCBI Taxonomy" id="1192034"/>
    <lineage>
        <taxon>Bacteria</taxon>
        <taxon>Pseudomonadati</taxon>
        <taxon>Myxococcota</taxon>
        <taxon>Polyangia</taxon>
        <taxon>Polyangiales</taxon>
        <taxon>Polyangiaceae</taxon>
        <taxon>Chondromyces</taxon>
    </lineage>
</organism>
<keyword evidence="3" id="KW-1185">Reference proteome</keyword>
<evidence type="ECO:0000313" key="2">
    <source>
        <dbReference type="EMBL" id="EYF08802.1"/>
    </source>
</evidence>